<dbReference type="PANTHER" id="PTHR28651">
    <property type="entry name" value="TRANSMEMBRANE PROTEIN 232"/>
    <property type="match status" value="1"/>
</dbReference>
<feature type="non-terminal residue" evidence="1">
    <location>
        <position position="1"/>
    </location>
</feature>
<name>A0A8S3JWM8_9BILA</name>
<dbReference type="PANTHER" id="PTHR28651:SF1">
    <property type="entry name" value="TRANSMEMBRANE PROTEIN 232"/>
    <property type="match status" value="1"/>
</dbReference>
<dbReference type="EMBL" id="CAJOBI010350943">
    <property type="protein sequence ID" value="CAF5221143.1"/>
    <property type="molecule type" value="Genomic_DNA"/>
</dbReference>
<reference evidence="1" key="1">
    <citation type="submission" date="2021-02" db="EMBL/GenBank/DDBJ databases">
        <authorList>
            <person name="Nowell W R."/>
        </authorList>
    </citation>
    <scope>NUCLEOTIDE SEQUENCE</scope>
</reference>
<dbReference type="InterPro" id="IPR031747">
    <property type="entry name" value="TMEM232"/>
</dbReference>
<accession>A0A8S3JWM8</accession>
<organism evidence="1 2">
    <name type="scientific">Rotaria magnacalcarata</name>
    <dbReference type="NCBI Taxonomy" id="392030"/>
    <lineage>
        <taxon>Eukaryota</taxon>
        <taxon>Metazoa</taxon>
        <taxon>Spiralia</taxon>
        <taxon>Gnathifera</taxon>
        <taxon>Rotifera</taxon>
        <taxon>Eurotatoria</taxon>
        <taxon>Bdelloidea</taxon>
        <taxon>Philodinida</taxon>
        <taxon>Philodinidae</taxon>
        <taxon>Rotaria</taxon>
    </lineage>
</organism>
<evidence type="ECO:0000313" key="2">
    <source>
        <dbReference type="Proteomes" id="UP000676336"/>
    </source>
</evidence>
<comment type="caution">
    <text evidence="1">The sequence shown here is derived from an EMBL/GenBank/DDBJ whole genome shotgun (WGS) entry which is preliminary data.</text>
</comment>
<proteinExistence type="predicted"/>
<dbReference type="AlphaFoldDB" id="A0A8S3JWM8"/>
<gene>
    <name evidence="1" type="ORF">SMN809_LOCUS82211</name>
</gene>
<protein>
    <submittedName>
        <fullName evidence="1">Uncharacterized protein</fullName>
    </submittedName>
</protein>
<sequence length="136" mass="15964">MPVQKIPYAHRFGIVSTSYKEKIEKDIQQRLQQESDRSSSAYSIDQGKKHLILEVTEEFVRDYNRASPTEKPKLNDLIYRMLQRLKRKSSQCQVHSNRPIQLQMAWAELCLLSQCKSSYQEGNHEKKKAILIINDI</sequence>
<dbReference type="Pfam" id="PF15877">
    <property type="entry name" value="TMEM232"/>
    <property type="match status" value="1"/>
</dbReference>
<dbReference type="Proteomes" id="UP000676336">
    <property type="component" value="Unassembled WGS sequence"/>
</dbReference>
<evidence type="ECO:0000313" key="1">
    <source>
        <dbReference type="EMBL" id="CAF5221143.1"/>
    </source>
</evidence>